<gene>
    <name evidence="2" type="ORF">V5O48_015073</name>
</gene>
<comment type="caution">
    <text evidence="2">The sequence shown here is derived from an EMBL/GenBank/DDBJ whole genome shotgun (WGS) entry which is preliminary data.</text>
</comment>
<dbReference type="InterPro" id="IPR050309">
    <property type="entry name" value="Type-B_Carboxylest/Lipase"/>
</dbReference>
<dbReference type="Pfam" id="PF00135">
    <property type="entry name" value="COesterase"/>
    <property type="match status" value="1"/>
</dbReference>
<reference evidence="2 3" key="1">
    <citation type="submission" date="2024-02" db="EMBL/GenBank/DDBJ databases">
        <title>A draft genome for the cacao thread blight pathogen Marasmius crinis-equi.</title>
        <authorList>
            <person name="Cohen S.P."/>
            <person name="Baruah I.K."/>
            <person name="Amoako-Attah I."/>
            <person name="Bukari Y."/>
            <person name="Meinhardt L.W."/>
            <person name="Bailey B.A."/>
        </authorList>
    </citation>
    <scope>NUCLEOTIDE SEQUENCE [LARGE SCALE GENOMIC DNA]</scope>
    <source>
        <strain evidence="2 3">GH-76</strain>
    </source>
</reference>
<evidence type="ECO:0000313" key="3">
    <source>
        <dbReference type="Proteomes" id="UP001465976"/>
    </source>
</evidence>
<keyword evidence="3" id="KW-1185">Reference proteome</keyword>
<proteinExistence type="predicted"/>
<evidence type="ECO:0000259" key="1">
    <source>
        <dbReference type="Pfam" id="PF00135"/>
    </source>
</evidence>
<dbReference type="EMBL" id="JBAHYK010001732">
    <property type="protein sequence ID" value="KAL0566919.1"/>
    <property type="molecule type" value="Genomic_DNA"/>
</dbReference>
<dbReference type="PANTHER" id="PTHR11559">
    <property type="entry name" value="CARBOXYLESTERASE"/>
    <property type="match status" value="1"/>
</dbReference>
<sequence>NGVEKFLNIPYGQDTSGEKRFSNPEPFTFPPNATTYNATVKGPVCPQPVNTGGPVTAATDLSEDCLRLKVARPAGVEAGVRLPVMAYIHGGSLFNGHINDPRTEPDALILQSVENGLPIVYVAMNYRINIFGFALSEPLKANKSLNVGLKDQRLALEWVQQNIQFFGGDPDHVTIFALSVTLQILAYGGTRPIPFHAGIVESTALEAASTSNLTLDSYNAVAKLAGCDVDDDPQSDASLECLRSLPLEKLVNITIAQRDSTADSNTGDVYLPAVDDDFLPLASSELTMKGMFPKIPVILEWTDQDGTFFTHSNITTPSDTREFIQLFFPGLTNGTLTTLLSLYSSSDFAPNPIANLTAEFYRSAQIFRDIIFTCPSFLFGYAMAQKFWAGSGSEAPAVYYCDQNQIVTSTGGLPPGLGVIHGSEQAYVFGNFSAYNASGGVHPSPDDFELQKRESRTWSGFANLGRPSLDGHETLQGWIPAYGEAGTGQFDANLYVVGGPYPGTSRLDGDGAKPYVNSQRLRERCEFLNQEEVIAELRY</sequence>
<dbReference type="InterPro" id="IPR029058">
    <property type="entry name" value="AB_hydrolase_fold"/>
</dbReference>
<dbReference type="SUPFAM" id="SSF53474">
    <property type="entry name" value="alpha/beta-Hydrolases"/>
    <property type="match status" value="1"/>
</dbReference>
<accession>A0ABR3EVJ6</accession>
<name>A0ABR3EVJ6_9AGAR</name>
<protein>
    <recommendedName>
        <fullName evidence="1">Carboxylesterase type B domain-containing protein</fullName>
    </recommendedName>
</protein>
<dbReference type="Gene3D" id="3.40.50.1820">
    <property type="entry name" value="alpha/beta hydrolase"/>
    <property type="match status" value="1"/>
</dbReference>
<dbReference type="Proteomes" id="UP001465976">
    <property type="component" value="Unassembled WGS sequence"/>
</dbReference>
<feature type="non-terminal residue" evidence="2">
    <location>
        <position position="1"/>
    </location>
</feature>
<feature type="domain" description="Carboxylesterase type B" evidence="1">
    <location>
        <begin position="2"/>
        <end position="480"/>
    </location>
</feature>
<dbReference type="InterPro" id="IPR002018">
    <property type="entry name" value="CarbesteraseB"/>
</dbReference>
<organism evidence="2 3">
    <name type="scientific">Marasmius crinis-equi</name>
    <dbReference type="NCBI Taxonomy" id="585013"/>
    <lineage>
        <taxon>Eukaryota</taxon>
        <taxon>Fungi</taxon>
        <taxon>Dikarya</taxon>
        <taxon>Basidiomycota</taxon>
        <taxon>Agaricomycotina</taxon>
        <taxon>Agaricomycetes</taxon>
        <taxon>Agaricomycetidae</taxon>
        <taxon>Agaricales</taxon>
        <taxon>Marasmiineae</taxon>
        <taxon>Marasmiaceae</taxon>
        <taxon>Marasmius</taxon>
    </lineage>
</organism>
<evidence type="ECO:0000313" key="2">
    <source>
        <dbReference type="EMBL" id="KAL0566919.1"/>
    </source>
</evidence>